<dbReference type="OrthoDB" id="9988990at2"/>
<reference evidence="1 4" key="1">
    <citation type="submission" date="2018-09" db="EMBL/GenBank/DDBJ databases">
        <title>Roseomonas sp. nov., isolated from feces of Tibetan antelopes in the Qinghai-Tibet plateau, China.</title>
        <authorList>
            <person name="Tian Z."/>
        </authorList>
    </citation>
    <scope>NUCLEOTIDE SEQUENCE [LARGE SCALE GENOMIC DNA]</scope>
    <source>
        <strain evidence="2 3">Z23</strain>
        <strain evidence="1 4">Z24</strain>
    </source>
</reference>
<dbReference type="RefSeq" id="WP_120639147.1">
    <property type="nucleotide sequence ID" value="NZ_RAQU01000093.1"/>
</dbReference>
<dbReference type="EMBL" id="RFLX01000058">
    <property type="protein sequence ID" value="RMI15417.1"/>
    <property type="molecule type" value="Genomic_DNA"/>
</dbReference>
<dbReference type="EMBL" id="RAQU01000093">
    <property type="protein sequence ID" value="RKK03315.1"/>
    <property type="molecule type" value="Genomic_DNA"/>
</dbReference>
<evidence type="ECO:0000313" key="1">
    <source>
        <dbReference type="EMBL" id="RKK03315.1"/>
    </source>
</evidence>
<evidence type="ECO:0000313" key="4">
    <source>
        <dbReference type="Proteomes" id="UP000278036"/>
    </source>
</evidence>
<sequence>MRRRRSVPVQLGPIVKLIELPTNRDAEGEPRVAVHIIPPATAIDRRPLLRVFGSLAGALALKRSLEGSR</sequence>
<dbReference type="Proteomes" id="UP000274097">
    <property type="component" value="Unassembled WGS sequence"/>
</dbReference>
<organism evidence="1 4">
    <name type="scientific">Teichococcus wenyumeiae</name>
    <dbReference type="NCBI Taxonomy" id="2478470"/>
    <lineage>
        <taxon>Bacteria</taxon>
        <taxon>Pseudomonadati</taxon>
        <taxon>Pseudomonadota</taxon>
        <taxon>Alphaproteobacteria</taxon>
        <taxon>Acetobacterales</taxon>
        <taxon>Roseomonadaceae</taxon>
        <taxon>Roseomonas</taxon>
    </lineage>
</organism>
<evidence type="ECO:0000313" key="2">
    <source>
        <dbReference type="EMBL" id="RMI15417.1"/>
    </source>
</evidence>
<comment type="caution">
    <text evidence="1">The sequence shown here is derived from an EMBL/GenBank/DDBJ whole genome shotgun (WGS) entry which is preliminary data.</text>
</comment>
<protein>
    <submittedName>
        <fullName evidence="1">Uncharacterized protein</fullName>
    </submittedName>
</protein>
<gene>
    <name evidence="1" type="ORF">D6Z83_15255</name>
    <name evidence="2" type="ORF">EBE87_25925</name>
</gene>
<name>A0A3A9JFL8_9PROT</name>
<dbReference type="InParanoid" id="A0A3A9JFL8"/>
<evidence type="ECO:0000313" key="3">
    <source>
        <dbReference type="Proteomes" id="UP000274097"/>
    </source>
</evidence>
<dbReference type="Proteomes" id="UP000278036">
    <property type="component" value="Unassembled WGS sequence"/>
</dbReference>
<dbReference type="AlphaFoldDB" id="A0A3A9JFL8"/>
<accession>A0A3A9JFL8</accession>
<keyword evidence="3" id="KW-1185">Reference proteome</keyword>
<proteinExistence type="predicted"/>